<sequence>MIINPEDVPIEQSTNYPEEFKSIVSGRFRQRLGNFAGLNNFGVNLVKLSPGSASALRHWHSHQDEFIYILEGELTLITDAGEEILIPGMAAGFPANEANGHHLINRSNQVAVYLEVGDRTPNDIVNYPDNDLIAKPSDDDKSVIFTRKDDTSYK</sequence>
<feature type="domain" description="Cupin type-2" evidence="2">
    <location>
        <begin position="45"/>
        <end position="116"/>
    </location>
</feature>
<dbReference type="PANTHER" id="PTHR35848:SF9">
    <property type="entry name" value="SLL1358 PROTEIN"/>
    <property type="match status" value="1"/>
</dbReference>
<dbReference type="AlphaFoldDB" id="A0A8J7FCU2"/>
<protein>
    <submittedName>
        <fullName evidence="3">Cupin domain-containing protein</fullName>
    </submittedName>
</protein>
<dbReference type="GO" id="GO:0046872">
    <property type="term" value="F:metal ion binding"/>
    <property type="evidence" value="ECO:0007669"/>
    <property type="project" value="UniProtKB-KW"/>
</dbReference>
<dbReference type="Proteomes" id="UP000620559">
    <property type="component" value="Unassembled WGS sequence"/>
</dbReference>
<dbReference type="RefSeq" id="WP_193921171.1">
    <property type="nucleotide sequence ID" value="NZ_JADEWL010000044.1"/>
</dbReference>
<dbReference type="SUPFAM" id="SSF51182">
    <property type="entry name" value="RmlC-like cupins"/>
    <property type="match status" value="1"/>
</dbReference>
<dbReference type="InterPro" id="IPR051610">
    <property type="entry name" value="GPI/OXD"/>
</dbReference>
<gene>
    <name evidence="3" type="ORF">IQ247_14670</name>
</gene>
<name>A0A8J7FCU2_9CYAN</name>
<keyword evidence="4" id="KW-1185">Reference proteome</keyword>
<evidence type="ECO:0000313" key="3">
    <source>
        <dbReference type="EMBL" id="MBE9213893.1"/>
    </source>
</evidence>
<dbReference type="Gene3D" id="2.60.120.10">
    <property type="entry name" value="Jelly Rolls"/>
    <property type="match status" value="1"/>
</dbReference>
<evidence type="ECO:0000313" key="4">
    <source>
        <dbReference type="Proteomes" id="UP000620559"/>
    </source>
</evidence>
<proteinExistence type="predicted"/>
<evidence type="ECO:0000256" key="1">
    <source>
        <dbReference type="ARBA" id="ARBA00022723"/>
    </source>
</evidence>
<dbReference type="InterPro" id="IPR014710">
    <property type="entry name" value="RmlC-like_jellyroll"/>
</dbReference>
<comment type="caution">
    <text evidence="3">The sequence shown here is derived from an EMBL/GenBank/DDBJ whole genome shotgun (WGS) entry which is preliminary data.</text>
</comment>
<evidence type="ECO:0000259" key="2">
    <source>
        <dbReference type="Pfam" id="PF07883"/>
    </source>
</evidence>
<dbReference type="EMBL" id="JADEWL010000044">
    <property type="protein sequence ID" value="MBE9213893.1"/>
    <property type="molecule type" value="Genomic_DNA"/>
</dbReference>
<dbReference type="Pfam" id="PF07883">
    <property type="entry name" value="Cupin_2"/>
    <property type="match status" value="1"/>
</dbReference>
<organism evidence="3 4">
    <name type="scientific">Plectonema cf. radiosum LEGE 06105</name>
    <dbReference type="NCBI Taxonomy" id="945769"/>
    <lineage>
        <taxon>Bacteria</taxon>
        <taxon>Bacillati</taxon>
        <taxon>Cyanobacteriota</taxon>
        <taxon>Cyanophyceae</taxon>
        <taxon>Oscillatoriophycideae</taxon>
        <taxon>Oscillatoriales</taxon>
        <taxon>Microcoleaceae</taxon>
        <taxon>Plectonema</taxon>
    </lineage>
</organism>
<dbReference type="CDD" id="cd02224">
    <property type="entry name" value="cupin_SPO2919-like"/>
    <property type="match status" value="1"/>
</dbReference>
<accession>A0A8J7FCU2</accession>
<dbReference type="InterPro" id="IPR013096">
    <property type="entry name" value="Cupin_2"/>
</dbReference>
<dbReference type="PANTHER" id="PTHR35848">
    <property type="entry name" value="OXALATE-BINDING PROTEIN"/>
    <property type="match status" value="1"/>
</dbReference>
<reference evidence="3" key="1">
    <citation type="submission" date="2020-10" db="EMBL/GenBank/DDBJ databases">
        <authorList>
            <person name="Castelo-Branco R."/>
            <person name="Eusebio N."/>
            <person name="Adriana R."/>
            <person name="Vieira A."/>
            <person name="Brugerolle De Fraissinette N."/>
            <person name="Rezende De Castro R."/>
            <person name="Schneider M.P."/>
            <person name="Vasconcelos V."/>
            <person name="Leao P.N."/>
        </authorList>
    </citation>
    <scope>NUCLEOTIDE SEQUENCE</scope>
    <source>
        <strain evidence="3">LEGE 06105</strain>
    </source>
</reference>
<keyword evidence="1" id="KW-0479">Metal-binding</keyword>
<dbReference type="InterPro" id="IPR011051">
    <property type="entry name" value="RmlC_Cupin_sf"/>
</dbReference>